<dbReference type="AlphaFoldDB" id="F3KNE0"/>
<comment type="caution">
    <text evidence="2">The sequence shown here is derived from an EMBL/GenBank/DDBJ whole genome shotgun (WGS) entry which is preliminary data.</text>
</comment>
<keyword evidence="1" id="KW-0472">Membrane</keyword>
<evidence type="ECO:0000256" key="1">
    <source>
        <dbReference type="SAM" id="Phobius"/>
    </source>
</evidence>
<gene>
    <name evidence="2" type="ORF">Nlim_1923</name>
</gene>
<evidence type="ECO:0000313" key="2">
    <source>
        <dbReference type="EMBL" id="EGG41116.1"/>
    </source>
</evidence>
<dbReference type="Proteomes" id="UP000004348">
    <property type="component" value="Chromosome"/>
</dbReference>
<keyword evidence="1" id="KW-0812">Transmembrane</keyword>
<name>F3KNE0_9ARCH</name>
<reference evidence="2" key="1">
    <citation type="journal article" date="2011" name="PLoS ONE">
        <title>Genome of a low-salinity ammonia-oxidizing archaeon determined by single-cell and metagenomic analysis.</title>
        <authorList>
            <person name="Blainey P.C."/>
            <person name="Mosier A.C."/>
            <person name="Potanina A."/>
            <person name="Francis C.A."/>
            <person name="Quake S.R."/>
        </authorList>
    </citation>
    <scope>NUCLEOTIDE SEQUENCE [LARGE SCALE GENOMIC DNA]</scope>
    <source>
        <strain evidence="2">SFB1</strain>
    </source>
</reference>
<dbReference type="HOGENOM" id="CLU_2949103_0_0_2"/>
<protein>
    <submittedName>
        <fullName evidence="2">Uncharacterized protein</fullName>
    </submittedName>
</protein>
<organism evidence="2">
    <name type="scientific">Candidatus Nitrosarchaeum limnium SFB1</name>
    <dbReference type="NCBI Taxonomy" id="886738"/>
    <lineage>
        <taxon>Archaea</taxon>
        <taxon>Nitrososphaerota</taxon>
        <taxon>Nitrososphaeria</taxon>
        <taxon>Nitrosopumilales</taxon>
        <taxon>Nitrosopumilaceae</taxon>
        <taxon>Nitrosarchaeum</taxon>
    </lineage>
</organism>
<dbReference type="EMBL" id="AEGP01000066">
    <property type="protein sequence ID" value="EGG41116.1"/>
    <property type="molecule type" value="Genomic_DNA"/>
</dbReference>
<sequence>MTYYPFTKHVPQRDTILRGQLLPSQLIILFLEFLIFFRVFDPRSFTLFTNCDYSFDYDW</sequence>
<keyword evidence="1" id="KW-1133">Transmembrane helix</keyword>
<accession>F3KNE0</accession>
<proteinExistence type="predicted"/>
<feature type="transmembrane region" description="Helical" evidence="1">
    <location>
        <begin position="21"/>
        <end position="40"/>
    </location>
</feature>